<keyword evidence="2" id="KW-1185">Reference proteome</keyword>
<accession>A0AAD5Y0S9</accession>
<proteinExistence type="predicted"/>
<dbReference type="EMBL" id="JADGJW010000241">
    <property type="protein sequence ID" value="KAJ3221250.1"/>
    <property type="molecule type" value="Genomic_DNA"/>
</dbReference>
<reference evidence="1" key="1">
    <citation type="submission" date="2020-05" db="EMBL/GenBank/DDBJ databases">
        <title>Phylogenomic resolution of chytrid fungi.</title>
        <authorList>
            <person name="Stajich J.E."/>
            <person name="Amses K."/>
            <person name="Simmons R."/>
            <person name="Seto K."/>
            <person name="Myers J."/>
            <person name="Bonds A."/>
            <person name="Quandt C.A."/>
            <person name="Barry K."/>
            <person name="Liu P."/>
            <person name="Grigoriev I."/>
            <person name="Longcore J.E."/>
            <person name="James T.Y."/>
        </authorList>
    </citation>
    <scope>NUCLEOTIDE SEQUENCE</scope>
    <source>
        <strain evidence="1">JEL0476</strain>
    </source>
</reference>
<organism evidence="1 2">
    <name type="scientific">Clydaea vesicula</name>
    <dbReference type="NCBI Taxonomy" id="447962"/>
    <lineage>
        <taxon>Eukaryota</taxon>
        <taxon>Fungi</taxon>
        <taxon>Fungi incertae sedis</taxon>
        <taxon>Chytridiomycota</taxon>
        <taxon>Chytridiomycota incertae sedis</taxon>
        <taxon>Chytridiomycetes</taxon>
        <taxon>Lobulomycetales</taxon>
        <taxon>Lobulomycetaceae</taxon>
        <taxon>Clydaea</taxon>
    </lineage>
</organism>
<gene>
    <name evidence="1" type="ORF">HK099_003658</name>
</gene>
<name>A0AAD5Y0S9_9FUNG</name>
<dbReference type="AlphaFoldDB" id="A0AAD5Y0S9"/>
<protein>
    <submittedName>
        <fullName evidence="1">Uncharacterized protein</fullName>
    </submittedName>
</protein>
<evidence type="ECO:0000313" key="1">
    <source>
        <dbReference type="EMBL" id="KAJ3221250.1"/>
    </source>
</evidence>
<sequence>MKQPRLPNAHGVTDSGLQTQEGLEEVLRKYLGENDEFLIGKAVPDLLCENGIRCRTDIINKIRRKYD</sequence>
<dbReference type="Proteomes" id="UP001211065">
    <property type="component" value="Unassembled WGS sequence"/>
</dbReference>
<evidence type="ECO:0000313" key="2">
    <source>
        <dbReference type="Proteomes" id="UP001211065"/>
    </source>
</evidence>
<comment type="caution">
    <text evidence="1">The sequence shown here is derived from an EMBL/GenBank/DDBJ whole genome shotgun (WGS) entry which is preliminary data.</text>
</comment>